<protein>
    <recommendedName>
        <fullName evidence="5">Transposase</fullName>
    </recommendedName>
</protein>
<dbReference type="InterPro" id="IPR009057">
    <property type="entry name" value="Homeodomain-like_sf"/>
</dbReference>
<proteinExistence type="predicted"/>
<name>A0A7L5AKS2_9MICO</name>
<reference evidence="2 4" key="1">
    <citation type="submission" date="2016-09" db="EMBL/GenBank/DDBJ databases">
        <title>Complete genome sequence of microbes from the polar regions.</title>
        <authorList>
            <person name="Liao L."/>
            <person name="Chen B."/>
        </authorList>
    </citation>
    <scope>NUCLEOTIDE SEQUENCE [LARGE SCALE GENOMIC DNA]</scope>
    <source>
        <strain evidence="2 4">ZS314</strain>
    </source>
</reference>
<sequence length="139" mass="15261">MLEESGPPAPHIDPAQKPVRRTYPAEYRARVLAEYEAAPRGSKSAVLRREGIYQTLVAEWAKARDAEAAGTTYRRDRAPRSKESSAAARAVKLEAENARLHRRLAQTEAALDVMGKAHRLLELLSDSSPSSQPGTGQDK</sequence>
<gene>
    <name evidence="2" type="ORF">BHD05_08785</name>
    <name evidence="3" type="ORF">BHD05_15295</name>
</gene>
<dbReference type="KEGG" id="mant:BHD05_08785"/>
<accession>A0A7L5AKS2</accession>
<dbReference type="AlphaFoldDB" id="A0A7L5AKS2"/>
<organism evidence="2 4">
    <name type="scientific">Marisediminicola antarctica</name>
    <dbReference type="NCBI Taxonomy" id="674079"/>
    <lineage>
        <taxon>Bacteria</taxon>
        <taxon>Bacillati</taxon>
        <taxon>Actinomycetota</taxon>
        <taxon>Actinomycetes</taxon>
        <taxon>Micrococcales</taxon>
        <taxon>Microbacteriaceae</taxon>
        <taxon>Marisediminicola</taxon>
    </lineage>
</organism>
<dbReference type="KEGG" id="mant:BHD05_15295"/>
<feature type="region of interest" description="Disordered" evidence="1">
    <location>
        <begin position="66"/>
        <end position="88"/>
    </location>
</feature>
<dbReference type="EMBL" id="CP017146">
    <property type="protein sequence ID" value="QHO70808.1"/>
    <property type="molecule type" value="Genomic_DNA"/>
</dbReference>
<dbReference type="EMBL" id="CP017146">
    <property type="protein sequence ID" value="QHO69721.1"/>
    <property type="molecule type" value="Genomic_DNA"/>
</dbReference>
<evidence type="ECO:0000313" key="3">
    <source>
        <dbReference type="EMBL" id="QHO70808.1"/>
    </source>
</evidence>
<evidence type="ECO:0008006" key="5">
    <source>
        <dbReference type="Google" id="ProtNLM"/>
    </source>
</evidence>
<feature type="region of interest" description="Disordered" evidence="1">
    <location>
        <begin position="1"/>
        <end position="21"/>
    </location>
</feature>
<keyword evidence="4" id="KW-1185">Reference proteome</keyword>
<evidence type="ECO:0000256" key="1">
    <source>
        <dbReference type="SAM" id="MobiDB-lite"/>
    </source>
</evidence>
<evidence type="ECO:0000313" key="2">
    <source>
        <dbReference type="EMBL" id="QHO69721.1"/>
    </source>
</evidence>
<evidence type="ECO:0000313" key="4">
    <source>
        <dbReference type="Proteomes" id="UP000464507"/>
    </source>
</evidence>
<feature type="compositionally biased region" description="Basic and acidic residues" evidence="1">
    <location>
        <begin position="66"/>
        <end position="83"/>
    </location>
</feature>
<dbReference type="SUPFAM" id="SSF46689">
    <property type="entry name" value="Homeodomain-like"/>
    <property type="match status" value="1"/>
</dbReference>
<dbReference type="Proteomes" id="UP000464507">
    <property type="component" value="Chromosome"/>
</dbReference>